<reference evidence="2" key="1">
    <citation type="journal article" date="2019" name="Int. J. Syst. Evol. Microbiol.">
        <title>The Global Catalogue of Microorganisms (GCM) 10K type strain sequencing project: providing services to taxonomists for standard genome sequencing and annotation.</title>
        <authorList>
            <consortium name="The Broad Institute Genomics Platform"/>
            <consortium name="The Broad Institute Genome Sequencing Center for Infectious Disease"/>
            <person name="Wu L."/>
            <person name="Ma J."/>
        </authorList>
    </citation>
    <scope>NUCLEOTIDE SEQUENCE [LARGE SCALE GENOMIC DNA]</scope>
    <source>
        <strain evidence="2">JCM 17225</strain>
    </source>
</reference>
<name>A0ABP7UQH1_9BACT</name>
<evidence type="ECO:0000313" key="2">
    <source>
        <dbReference type="Proteomes" id="UP001501469"/>
    </source>
</evidence>
<dbReference type="RefSeq" id="WP_345058292.1">
    <property type="nucleotide sequence ID" value="NZ_BAABDK010000031.1"/>
</dbReference>
<dbReference type="PROSITE" id="PS51257">
    <property type="entry name" value="PROKAR_LIPOPROTEIN"/>
    <property type="match status" value="1"/>
</dbReference>
<accession>A0ABP7UQH1</accession>
<comment type="caution">
    <text evidence="1">The sequence shown here is derived from an EMBL/GenBank/DDBJ whole genome shotgun (WGS) entry which is preliminary data.</text>
</comment>
<dbReference type="Proteomes" id="UP001501469">
    <property type="component" value="Unassembled WGS sequence"/>
</dbReference>
<keyword evidence="2" id="KW-1185">Reference proteome</keyword>
<sequence>MKKYGFILSSVVAIALTSCQSDKGPAPSSSLEGTWRLTNRQCYCLPGPVPDETVTFTPTRFVFYKGNRATRLGRHSFTTASPPCLSTGTAISVLRFATKLQFPDSTANTYSADVRYNVSNNTLTLDYGSPCDFPLDTYERVQ</sequence>
<evidence type="ECO:0008006" key="3">
    <source>
        <dbReference type="Google" id="ProtNLM"/>
    </source>
</evidence>
<dbReference type="EMBL" id="BAABDK010000031">
    <property type="protein sequence ID" value="GAA4049798.1"/>
    <property type="molecule type" value="Genomic_DNA"/>
</dbReference>
<proteinExistence type="predicted"/>
<evidence type="ECO:0000313" key="1">
    <source>
        <dbReference type="EMBL" id="GAA4049798.1"/>
    </source>
</evidence>
<protein>
    <recommendedName>
        <fullName evidence="3">Lipocalin-like domain-containing protein</fullName>
    </recommendedName>
</protein>
<gene>
    <name evidence="1" type="ORF">GCM10022409_40620</name>
</gene>
<organism evidence="1 2">
    <name type="scientific">Hymenobacter glaciei</name>
    <dbReference type="NCBI Taxonomy" id="877209"/>
    <lineage>
        <taxon>Bacteria</taxon>
        <taxon>Pseudomonadati</taxon>
        <taxon>Bacteroidota</taxon>
        <taxon>Cytophagia</taxon>
        <taxon>Cytophagales</taxon>
        <taxon>Hymenobacteraceae</taxon>
        <taxon>Hymenobacter</taxon>
    </lineage>
</organism>